<organism evidence="2">
    <name type="scientific">marine sediment metagenome</name>
    <dbReference type="NCBI Taxonomy" id="412755"/>
    <lineage>
        <taxon>unclassified sequences</taxon>
        <taxon>metagenomes</taxon>
        <taxon>ecological metagenomes</taxon>
    </lineage>
</organism>
<dbReference type="Pfam" id="PF00753">
    <property type="entry name" value="Lactamase_B"/>
    <property type="match status" value="1"/>
</dbReference>
<reference evidence="2" key="1">
    <citation type="journal article" date="2015" name="Nature">
        <title>Complex archaea that bridge the gap between prokaryotes and eukaryotes.</title>
        <authorList>
            <person name="Spang A."/>
            <person name="Saw J.H."/>
            <person name="Jorgensen S.L."/>
            <person name="Zaremba-Niedzwiedzka K."/>
            <person name="Martijn J."/>
            <person name="Lind A.E."/>
            <person name="van Eijk R."/>
            <person name="Schleper C."/>
            <person name="Guy L."/>
            <person name="Ettema T.J."/>
        </authorList>
    </citation>
    <scope>NUCLEOTIDE SEQUENCE</scope>
</reference>
<comment type="caution">
    <text evidence="2">The sequence shown here is derived from an EMBL/GenBank/DDBJ whole genome shotgun (WGS) entry which is preliminary data.</text>
</comment>
<evidence type="ECO:0000313" key="2">
    <source>
        <dbReference type="EMBL" id="KKN76584.1"/>
    </source>
</evidence>
<dbReference type="InterPro" id="IPR001279">
    <property type="entry name" value="Metallo-B-lactamas"/>
</dbReference>
<dbReference type="SUPFAM" id="SSF56281">
    <property type="entry name" value="Metallo-hydrolase/oxidoreductase"/>
    <property type="match status" value="1"/>
</dbReference>
<protein>
    <recommendedName>
        <fullName evidence="1">Metallo-beta-lactamase domain-containing protein</fullName>
    </recommendedName>
</protein>
<dbReference type="InterPro" id="IPR036866">
    <property type="entry name" value="RibonucZ/Hydroxyglut_hydro"/>
</dbReference>
<dbReference type="EMBL" id="LAZR01000293">
    <property type="protein sequence ID" value="KKN76584.1"/>
    <property type="molecule type" value="Genomic_DNA"/>
</dbReference>
<proteinExistence type="predicted"/>
<gene>
    <name evidence="2" type="ORF">LCGC14_0368760</name>
</gene>
<name>A0A0F9TBM2_9ZZZZ</name>
<feature type="domain" description="Metallo-beta-lactamase" evidence="1">
    <location>
        <begin position="31"/>
        <end position="199"/>
    </location>
</feature>
<accession>A0A0F9TBM2</accession>
<evidence type="ECO:0000259" key="1">
    <source>
        <dbReference type="Pfam" id="PF00753"/>
    </source>
</evidence>
<dbReference type="AlphaFoldDB" id="A0A0F9TBM2"/>
<dbReference type="Gene3D" id="3.60.15.10">
    <property type="entry name" value="Ribonuclease Z/Hydroxyacylglutathione hydrolase-like"/>
    <property type="match status" value="1"/>
</dbReference>
<sequence>MTVEYRIISIGALSHHRLWGEGGSVRTAHATTTLVSDGDRRILVDPSLPAVALAARFNERTGKTLADVTDVFCTTLRPVHRRSIDALPHAAWWASEAELDAYTRRLEEIAQTADRLGDDSESVAAELALVRRFRPAPETFAPQIHFYPLTGPSPGSAGLLLTPATQTVLIAGDAALTREHVQAGQIWQGCADTAAAMEAFTDMLEVADVIVCGHDNLMMLGRKWL</sequence>